<dbReference type="PROSITE" id="PS50003">
    <property type="entry name" value="PH_DOMAIN"/>
    <property type="match status" value="1"/>
</dbReference>
<protein>
    <submittedName>
        <fullName evidence="2">Cytohesin-2-like</fullName>
    </submittedName>
</protein>
<evidence type="ECO:0000313" key="2">
    <source>
        <dbReference type="EMBL" id="OQR80221.1"/>
    </source>
</evidence>
<dbReference type="Proteomes" id="UP000192247">
    <property type="component" value="Unassembled WGS sequence"/>
</dbReference>
<comment type="caution">
    <text evidence="2">The sequence shown here is derived from an EMBL/GenBank/DDBJ whole genome shotgun (WGS) entry which is preliminary data.</text>
</comment>
<dbReference type="InterPro" id="IPR001849">
    <property type="entry name" value="PH_domain"/>
</dbReference>
<accession>A0A1V9Y3D7</accession>
<feature type="non-terminal residue" evidence="2">
    <location>
        <position position="61"/>
    </location>
</feature>
<dbReference type="InParanoid" id="A0A1V9Y3D7"/>
<evidence type="ECO:0000313" key="3">
    <source>
        <dbReference type="Proteomes" id="UP000192247"/>
    </source>
</evidence>
<organism evidence="2 3">
    <name type="scientific">Tropilaelaps mercedesae</name>
    <dbReference type="NCBI Taxonomy" id="418985"/>
    <lineage>
        <taxon>Eukaryota</taxon>
        <taxon>Metazoa</taxon>
        <taxon>Ecdysozoa</taxon>
        <taxon>Arthropoda</taxon>
        <taxon>Chelicerata</taxon>
        <taxon>Arachnida</taxon>
        <taxon>Acari</taxon>
        <taxon>Parasitiformes</taxon>
        <taxon>Mesostigmata</taxon>
        <taxon>Gamasina</taxon>
        <taxon>Dermanyssoidea</taxon>
        <taxon>Laelapidae</taxon>
        <taxon>Tropilaelaps</taxon>
    </lineage>
</organism>
<proteinExistence type="predicted"/>
<name>A0A1V9Y3D7_9ACAR</name>
<reference evidence="2 3" key="1">
    <citation type="journal article" date="2017" name="Gigascience">
        <title>Draft genome of the honey bee ectoparasitic mite, Tropilaelaps mercedesae, is shaped by the parasitic life history.</title>
        <authorList>
            <person name="Dong X."/>
            <person name="Armstrong S.D."/>
            <person name="Xia D."/>
            <person name="Makepeace B.L."/>
            <person name="Darby A.C."/>
            <person name="Kadowaki T."/>
        </authorList>
    </citation>
    <scope>NUCLEOTIDE SEQUENCE [LARGE SCALE GENOMIC DNA]</scope>
    <source>
        <strain evidence="2">Wuxi-XJTLU</strain>
    </source>
</reference>
<dbReference type="AlphaFoldDB" id="A0A1V9Y3D7"/>
<evidence type="ECO:0000259" key="1">
    <source>
        <dbReference type="PROSITE" id="PS50003"/>
    </source>
</evidence>
<keyword evidence="3" id="KW-1185">Reference proteome</keyword>
<gene>
    <name evidence="2" type="ORF">BIW11_05204</name>
</gene>
<dbReference type="SUPFAM" id="SSF50729">
    <property type="entry name" value="PH domain-like"/>
    <property type="match status" value="1"/>
</dbReference>
<feature type="domain" description="PH" evidence="1">
    <location>
        <begin position="1"/>
        <end position="39"/>
    </location>
</feature>
<dbReference type="EMBL" id="MNPL01000217">
    <property type="protein sequence ID" value="OQR80221.1"/>
    <property type="molecule type" value="Genomic_DNA"/>
</dbReference>
<sequence length="61" mass="7075">MSNRFQYVDRGGKHSVYRMSASTAEEKDDWMRCIERQIVAAFLAGPKNILKNGNNGYHRKQ</sequence>